<name>A0A7W8DKZ0_9BACT</name>
<evidence type="ECO:0000313" key="3">
    <source>
        <dbReference type="EMBL" id="MBB5033336.1"/>
    </source>
</evidence>
<proteinExistence type="predicted"/>
<reference evidence="3 4" key="1">
    <citation type="submission" date="2020-08" db="EMBL/GenBank/DDBJ databases">
        <title>Genomic Encyclopedia of Type Strains, Phase IV (KMG-IV): sequencing the most valuable type-strain genomes for metagenomic binning, comparative biology and taxonomic classification.</title>
        <authorList>
            <person name="Goeker M."/>
        </authorList>
    </citation>
    <scope>NUCLEOTIDE SEQUENCE [LARGE SCALE GENOMIC DNA]</scope>
    <source>
        <strain evidence="3 4">DSM 12252</strain>
    </source>
</reference>
<sequence>MKTHENTIAAKAEASAAASAELMEYLSPGQLCEMLGVSRRTLVNWERKGLVVPTIHVGHVVRYELDRVLASLKASHPYAGAAAAAPAPAPTAPAALDRAA</sequence>
<dbReference type="Pfam" id="PF00376">
    <property type="entry name" value="MerR"/>
    <property type="match status" value="1"/>
</dbReference>
<gene>
    <name evidence="3" type="ORF">HNQ65_002919</name>
</gene>
<dbReference type="EMBL" id="JACHIG010000005">
    <property type="protein sequence ID" value="MBB5033336.1"/>
    <property type="molecule type" value="Genomic_DNA"/>
</dbReference>
<feature type="region of interest" description="Disordered" evidence="1">
    <location>
        <begin position="81"/>
        <end position="100"/>
    </location>
</feature>
<dbReference type="SUPFAM" id="SSF46955">
    <property type="entry name" value="Putative DNA-binding domain"/>
    <property type="match status" value="1"/>
</dbReference>
<accession>A0A7W8DKZ0</accession>
<dbReference type="InterPro" id="IPR009061">
    <property type="entry name" value="DNA-bd_dom_put_sf"/>
</dbReference>
<organism evidence="3 4">
    <name type="scientific">Prosthecobacter vanneervenii</name>
    <dbReference type="NCBI Taxonomy" id="48466"/>
    <lineage>
        <taxon>Bacteria</taxon>
        <taxon>Pseudomonadati</taxon>
        <taxon>Verrucomicrobiota</taxon>
        <taxon>Verrucomicrobiia</taxon>
        <taxon>Verrucomicrobiales</taxon>
        <taxon>Verrucomicrobiaceae</taxon>
        <taxon>Prosthecobacter</taxon>
    </lineage>
</organism>
<evidence type="ECO:0000256" key="1">
    <source>
        <dbReference type="SAM" id="MobiDB-lite"/>
    </source>
</evidence>
<evidence type="ECO:0000313" key="4">
    <source>
        <dbReference type="Proteomes" id="UP000590740"/>
    </source>
</evidence>
<protein>
    <submittedName>
        <fullName evidence="3">DNA-binding XRE family transcriptional regulator</fullName>
    </submittedName>
</protein>
<keyword evidence="4" id="KW-1185">Reference proteome</keyword>
<comment type="caution">
    <text evidence="3">The sequence shown here is derived from an EMBL/GenBank/DDBJ whole genome shotgun (WGS) entry which is preliminary data.</text>
</comment>
<dbReference type="InterPro" id="IPR000551">
    <property type="entry name" value="MerR-type_HTH_dom"/>
</dbReference>
<dbReference type="GO" id="GO:0006355">
    <property type="term" value="P:regulation of DNA-templated transcription"/>
    <property type="evidence" value="ECO:0007669"/>
    <property type="project" value="InterPro"/>
</dbReference>
<dbReference type="AlphaFoldDB" id="A0A7W8DKZ0"/>
<dbReference type="Proteomes" id="UP000590740">
    <property type="component" value="Unassembled WGS sequence"/>
</dbReference>
<keyword evidence="3" id="KW-0238">DNA-binding</keyword>
<dbReference type="GO" id="GO:0003677">
    <property type="term" value="F:DNA binding"/>
    <property type="evidence" value="ECO:0007669"/>
    <property type="project" value="UniProtKB-KW"/>
</dbReference>
<dbReference type="Gene3D" id="1.10.1660.10">
    <property type="match status" value="1"/>
</dbReference>
<feature type="domain" description="HTH merR-type" evidence="2">
    <location>
        <begin position="27"/>
        <end position="53"/>
    </location>
</feature>
<evidence type="ECO:0000259" key="2">
    <source>
        <dbReference type="Pfam" id="PF00376"/>
    </source>
</evidence>
<dbReference type="RefSeq" id="WP_184340250.1">
    <property type="nucleotide sequence ID" value="NZ_JACHIG010000005.1"/>
</dbReference>